<dbReference type="EMBL" id="CP048659">
    <property type="protein sequence ID" value="QOW45756.1"/>
    <property type="molecule type" value="Genomic_DNA"/>
</dbReference>
<dbReference type="AlphaFoldDB" id="A0A7S7AHA9"/>
<protein>
    <submittedName>
        <fullName evidence="1">Uncharacterized protein</fullName>
    </submittedName>
</protein>
<dbReference type="RefSeq" id="WP_180045378.1">
    <property type="nucleotide sequence ID" value="NZ_CP048659.1"/>
</dbReference>
<gene>
    <name evidence="1" type="ORF">G0028_07530</name>
</gene>
<evidence type="ECO:0000313" key="2">
    <source>
        <dbReference type="Proteomes" id="UP000593966"/>
    </source>
</evidence>
<reference evidence="1 2" key="1">
    <citation type="submission" date="2020-02" db="EMBL/GenBank/DDBJ databases">
        <title>Tigecycline-resistant Acinetobacter species from pigs and migratory birds.</title>
        <authorList>
            <person name="Chen C."/>
            <person name="Sun J."/>
            <person name="Liao X.-P."/>
            <person name="Liu Y.-H."/>
        </authorList>
    </citation>
    <scope>NUCLEOTIDE SEQUENCE [LARGE SCALE GENOMIC DNA]</scope>
    <source>
        <strain evidence="1 2">YH12207_T</strain>
    </source>
</reference>
<accession>A0A7S7AHA9</accession>
<evidence type="ECO:0000313" key="1">
    <source>
        <dbReference type="EMBL" id="QOW45756.1"/>
    </source>
</evidence>
<organism evidence="1 2">
    <name type="scientific">Acinetobacter piscicola</name>
    <dbReference type="NCBI Taxonomy" id="2006115"/>
    <lineage>
        <taxon>Bacteria</taxon>
        <taxon>Pseudomonadati</taxon>
        <taxon>Pseudomonadota</taxon>
        <taxon>Gammaproteobacteria</taxon>
        <taxon>Moraxellales</taxon>
        <taxon>Moraxellaceae</taxon>
        <taxon>Acinetobacter</taxon>
    </lineage>
</organism>
<sequence length="62" mass="7017">MKTNLAHEPPKLQATYRERMIDQKIKLLESALKANMENPNLDNAVGVAKARYDLFDFLRGGA</sequence>
<proteinExistence type="predicted"/>
<name>A0A7S7AHA9_9GAMM</name>
<keyword evidence="2" id="KW-1185">Reference proteome</keyword>
<dbReference type="Proteomes" id="UP000593966">
    <property type="component" value="Chromosome"/>
</dbReference>